<proteinExistence type="predicted"/>
<accession>A0A1G6XGT8</accession>
<dbReference type="OrthoDB" id="3788717at2"/>
<keyword evidence="2" id="KW-1185">Reference proteome</keyword>
<sequence>MKTIQYKFVEFIPNTIQEEVLYISMEYRTAVHNCVCGCGNKVVTPLTPTDWKLIFDGKTVSLWPSIGNWSFECQSHYWIINNEVKFANKWSKKKIKNGRKKDKISKDRYYKRK</sequence>
<dbReference type="AlphaFoldDB" id="A0A1G6XGT8"/>
<dbReference type="STRING" id="1285928.SAMN04487894_11371"/>
<reference evidence="2" key="1">
    <citation type="submission" date="2016-10" db="EMBL/GenBank/DDBJ databases">
        <authorList>
            <person name="Varghese N."/>
            <person name="Submissions S."/>
        </authorList>
    </citation>
    <scope>NUCLEOTIDE SEQUENCE [LARGE SCALE GENOMIC DNA]</scope>
    <source>
        <strain evidence="2">DSM 25811 / CCM 8410 / LMG 26954 / E90</strain>
    </source>
</reference>
<organism evidence="1 2">
    <name type="scientific">Niabella drilacis (strain DSM 25811 / CCM 8410 / CCUG 62505 / LMG 26954 / E90)</name>
    <dbReference type="NCBI Taxonomy" id="1285928"/>
    <lineage>
        <taxon>Bacteria</taxon>
        <taxon>Pseudomonadati</taxon>
        <taxon>Bacteroidota</taxon>
        <taxon>Chitinophagia</taxon>
        <taxon>Chitinophagales</taxon>
        <taxon>Chitinophagaceae</taxon>
        <taxon>Niabella</taxon>
    </lineage>
</organism>
<dbReference type="Proteomes" id="UP000198757">
    <property type="component" value="Unassembled WGS sequence"/>
</dbReference>
<evidence type="ECO:0000313" key="1">
    <source>
        <dbReference type="EMBL" id="SDD77380.1"/>
    </source>
</evidence>
<dbReference type="RefSeq" id="WP_090391911.1">
    <property type="nucleotide sequence ID" value="NZ_FMZO01000013.1"/>
</dbReference>
<dbReference type="EMBL" id="FMZO01000013">
    <property type="protein sequence ID" value="SDD77380.1"/>
    <property type="molecule type" value="Genomic_DNA"/>
</dbReference>
<evidence type="ECO:0000313" key="2">
    <source>
        <dbReference type="Proteomes" id="UP000198757"/>
    </source>
</evidence>
<gene>
    <name evidence="1" type="ORF">SAMN04487894_11371</name>
</gene>
<name>A0A1G6XGT8_NIADE</name>
<dbReference type="InterPro" id="IPR045384">
    <property type="entry name" value="DUF6527"/>
</dbReference>
<dbReference type="Pfam" id="PF20137">
    <property type="entry name" value="BubE"/>
    <property type="match status" value="1"/>
</dbReference>
<protein>
    <submittedName>
        <fullName evidence="1">Uncharacterized protein</fullName>
    </submittedName>
</protein>